<dbReference type="EMBL" id="LKLW01000166">
    <property type="protein sequence ID" value="KSU23908.1"/>
    <property type="molecule type" value="Genomic_DNA"/>
</dbReference>
<evidence type="ECO:0000313" key="2">
    <source>
        <dbReference type="Proteomes" id="UP000052991"/>
    </source>
</evidence>
<dbReference type="Pfam" id="PF11372">
    <property type="entry name" value="DUF3173"/>
    <property type="match status" value="1"/>
</dbReference>
<dbReference type="InterPro" id="IPR021512">
    <property type="entry name" value="DUF3173"/>
</dbReference>
<organism evidence="1 2">
    <name type="scientific">Lactococcus lactis subsp. lactis</name>
    <name type="common">Streptococcus lactis</name>
    <dbReference type="NCBI Taxonomy" id="1360"/>
    <lineage>
        <taxon>Bacteria</taxon>
        <taxon>Bacillati</taxon>
        <taxon>Bacillota</taxon>
        <taxon>Bacilli</taxon>
        <taxon>Lactobacillales</taxon>
        <taxon>Streptococcaceae</taxon>
        <taxon>Lactococcus</taxon>
    </lineage>
</organism>
<evidence type="ECO:0000313" key="1">
    <source>
        <dbReference type="EMBL" id="KSU23908.1"/>
    </source>
</evidence>
<gene>
    <name evidence="1" type="ORF">N42_2725</name>
</gene>
<comment type="caution">
    <text evidence="1">The sequence shown here is derived from an EMBL/GenBank/DDBJ whole genome shotgun (WGS) entry which is preliminary data.</text>
</comment>
<evidence type="ECO:0008006" key="3">
    <source>
        <dbReference type="Google" id="ProtNLM"/>
    </source>
</evidence>
<proteinExistence type="predicted"/>
<sequence length="83" mass="9401">MIPTVNKEDVMRLTGYGKTQSQYLIRIAKKNLVNEGLTWYKSKGVGRVPTKAIEEILGYSLFSDTITNVKNVADDTDRSRYIS</sequence>
<dbReference type="Proteomes" id="UP000052991">
    <property type="component" value="Unassembled WGS sequence"/>
</dbReference>
<dbReference type="AlphaFoldDB" id="A0A0V8EDD1"/>
<dbReference type="PATRIC" id="fig|1360.116.peg.918"/>
<protein>
    <recommendedName>
        <fullName evidence="3">DUF3173 domain-containing protein</fullName>
    </recommendedName>
</protein>
<accession>A0A0V8EDD1</accession>
<name>A0A0V8EDD1_LACLL</name>
<reference evidence="2" key="1">
    <citation type="submission" date="2015-10" db="EMBL/GenBank/DDBJ databases">
        <title>Draft Genome Sequences of 11 Lactococcus lactis subspecies cremoris strains.</title>
        <authorList>
            <person name="Wels M."/>
            <person name="Backus L."/>
            <person name="Boekhorst J."/>
            <person name="Dijkstra A."/>
            <person name="Beerthuizen M."/>
            <person name="Kelly W."/>
            <person name="Siezen R."/>
            <person name="Bachmann H."/>
            <person name="Van Hijum S."/>
        </authorList>
    </citation>
    <scope>NUCLEOTIDE SEQUENCE [LARGE SCALE GENOMIC DNA]</scope>
    <source>
        <strain evidence="2">N42</strain>
    </source>
</reference>
<dbReference type="RefSeq" id="WP_023163639.1">
    <property type="nucleotide sequence ID" value="NZ_JAHIBM010000004.1"/>
</dbReference>